<name>A0A2K3MFN8_TRIPR</name>
<dbReference type="EMBL" id="ASHM01060302">
    <property type="protein sequence ID" value="PNX89596.1"/>
    <property type="molecule type" value="Genomic_DNA"/>
</dbReference>
<evidence type="ECO:0000313" key="2">
    <source>
        <dbReference type="Proteomes" id="UP000236291"/>
    </source>
</evidence>
<organism evidence="1 2">
    <name type="scientific">Trifolium pratense</name>
    <name type="common">Red clover</name>
    <dbReference type="NCBI Taxonomy" id="57577"/>
    <lineage>
        <taxon>Eukaryota</taxon>
        <taxon>Viridiplantae</taxon>
        <taxon>Streptophyta</taxon>
        <taxon>Embryophyta</taxon>
        <taxon>Tracheophyta</taxon>
        <taxon>Spermatophyta</taxon>
        <taxon>Magnoliopsida</taxon>
        <taxon>eudicotyledons</taxon>
        <taxon>Gunneridae</taxon>
        <taxon>Pentapetalae</taxon>
        <taxon>rosids</taxon>
        <taxon>fabids</taxon>
        <taxon>Fabales</taxon>
        <taxon>Fabaceae</taxon>
        <taxon>Papilionoideae</taxon>
        <taxon>50 kb inversion clade</taxon>
        <taxon>NPAAA clade</taxon>
        <taxon>Hologalegina</taxon>
        <taxon>IRL clade</taxon>
        <taxon>Trifolieae</taxon>
        <taxon>Trifolium</taxon>
    </lineage>
</organism>
<protein>
    <submittedName>
        <fullName evidence="1">Uncharacterized protein</fullName>
    </submittedName>
</protein>
<dbReference type="Proteomes" id="UP000236291">
    <property type="component" value="Unassembled WGS sequence"/>
</dbReference>
<evidence type="ECO:0000313" key="1">
    <source>
        <dbReference type="EMBL" id="PNX89596.1"/>
    </source>
</evidence>
<proteinExistence type="predicted"/>
<sequence>MAPSDLSRAPLHTLSSWFLKHLSPVSREVFDTDLSHLDVHVATDVLVASAICVY</sequence>
<comment type="caution">
    <text evidence="1">The sequence shown here is derived from an EMBL/GenBank/DDBJ whole genome shotgun (WGS) entry which is preliminary data.</text>
</comment>
<reference evidence="1 2" key="2">
    <citation type="journal article" date="2017" name="Front. Plant Sci.">
        <title>Gene Classification and Mining of Molecular Markers Useful in Red Clover (Trifolium pratense) Breeding.</title>
        <authorList>
            <person name="Istvanek J."/>
            <person name="Dluhosova J."/>
            <person name="Dluhos P."/>
            <person name="Patkova L."/>
            <person name="Nedelnik J."/>
            <person name="Repkova J."/>
        </authorList>
    </citation>
    <scope>NUCLEOTIDE SEQUENCE [LARGE SCALE GENOMIC DNA]</scope>
    <source>
        <strain evidence="2">cv. Tatra</strain>
        <tissue evidence="1">Young leaves</tissue>
    </source>
</reference>
<dbReference type="AlphaFoldDB" id="A0A2K3MFN8"/>
<gene>
    <name evidence="1" type="ORF">L195_g045716</name>
</gene>
<accession>A0A2K3MFN8</accession>
<reference evidence="1 2" key="1">
    <citation type="journal article" date="2014" name="Am. J. Bot.">
        <title>Genome assembly and annotation for red clover (Trifolium pratense; Fabaceae).</title>
        <authorList>
            <person name="Istvanek J."/>
            <person name="Jaros M."/>
            <person name="Krenek A."/>
            <person name="Repkova J."/>
        </authorList>
    </citation>
    <scope>NUCLEOTIDE SEQUENCE [LARGE SCALE GENOMIC DNA]</scope>
    <source>
        <strain evidence="2">cv. Tatra</strain>
        <tissue evidence="1">Young leaves</tissue>
    </source>
</reference>